<evidence type="ECO:0000256" key="2">
    <source>
        <dbReference type="ARBA" id="ARBA00022741"/>
    </source>
</evidence>
<reference evidence="9 10" key="1">
    <citation type="submission" date="2019-09" db="EMBL/GenBank/DDBJ databases">
        <title>Whole-genome sequence of the purple sulfur bacterium Thiohalocapsa marina DSM 19078.</title>
        <authorList>
            <person name="Kyndt J.A."/>
            <person name="Meyer T.E."/>
        </authorList>
    </citation>
    <scope>NUCLEOTIDE SEQUENCE [LARGE SCALE GENOMIC DNA]</scope>
    <source>
        <strain evidence="9 10">DSM 19078</strain>
    </source>
</reference>
<dbReference type="GO" id="GO:0005524">
    <property type="term" value="F:ATP binding"/>
    <property type="evidence" value="ECO:0007669"/>
    <property type="project" value="UniProtKB-KW"/>
</dbReference>
<dbReference type="GO" id="GO:0043139">
    <property type="term" value="F:5'-3' DNA helicase activity"/>
    <property type="evidence" value="ECO:0007669"/>
    <property type="project" value="UniProtKB-EC"/>
</dbReference>
<dbReference type="GO" id="GO:0016818">
    <property type="term" value="F:hydrolase activity, acting on acid anhydrides, in phosphorus-containing anhydrides"/>
    <property type="evidence" value="ECO:0007669"/>
    <property type="project" value="InterPro"/>
</dbReference>
<dbReference type="Pfam" id="PF00270">
    <property type="entry name" value="DEAD"/>
    <property type="match status" value="1"/>
</dbReference>
<evidence type="ECO:0000256" key="1">
    <source>
        <dbReference type="ARBA" id="ARBA00001966"/>
    </source>
</evidence>
<dbReference type="GO" id="GO:0003676">
    <property type="term" value="F:nucleic acid binding"/>
    <property type="evidence" value="ECO:0007669"/>
    <property type="project" value="InterPro"/>
</dbReference>
<comment type="cofactor">
    <cofactor evidence="1">
        <name>[4Fe-4S] cluster</name>
        <dbReference type="ChEBI" id="CHEBI:49883"/>
    </cofactor>
</comment>
<feature type="domain" description="Helicase ATP-binding" evidence="8">
    <location>
        <begin position="18"/>
        <end position="293"/>
    </location>
</feature>
<dbReference type="PANTHER" id="PTHR11472:SF34">
    <property type="entry name" value="REGULATOR OF TELOMERE ELONGATION HELICASE 1"/>
    <property type="match status" value="1"/>
</dbReference>
<dbReference type="InterPro" id="IPR027417">
    <property type="entry name" value="P-loop_NTPase"/>
</dbReference>
<dbReference type="PANTHER" id="PTHR11472">
    <property type="entry name" value="DNA REPAIR DEAD HELICASE RAD3/XP-D SUBFAMILY MEMBER"/>
    <property type="match status" value="1"/>
</dbReference>
<keyword evidence="4" id="KW-0067">ATP-binding</keyword>
<evidence type="ECO:0000259" key="8">
    <source>
        <dbReference type="PROSITE" id="PS51193"/>
    </source>
</evidence>
<evidence type="ECO:0000256" key="5">
    <source>
        <dbReference type="ARBA" id="ARBA00038058"/>
    </source>
</evidence>
<dbReference type="Gene3D" id="3.40.50.300">
    <property type="entry name" value="P-loop containing nucleotide triphosphate hydrolases"/>
    <property type="match status" value="2"/>
</dbReference>
<name>A0A5M8FJ04_9GAMM</name>
<protein>
    <recommendedName>
        <fullName evidence="6">DNA 5'-3' helicase</fullName>
        <ecNumber evidence="6">5.6.2.3</ecNumber>
    </recommendedName>
</protein>
<dbReference type="InterPro" id="IPR011545">
    <property type="entry name" value="DEAD/DEAH_box_helicase_dom"/>
</dbReference>
<dbReference type="Pfam" id="PF13307">
    <property type="entry name" value="Helicase_C_2"/>
    <property type="match status" value="1"/>
</dbReference>
<evidence type="ECO:0000256" key="3">
    <source>
        <dbReference type="ARBA" id="ARBA00022801"/>
    </source>
</evidence>
<evidence type="ECO:0000313" key="9">
    <source>
        <dbReference type="EMBL" id="KAA6184689.1"/>
    </source>
</evidence>
<keyword evidence="2" id="KW-0547">Nucleotide-binding</keyword>
<dbReference type="InterPro" id="IPR006555">
    <property type="entry name" value="ATP-dep_Helicase_C"/>
</dbReference>
<dbReference type="EC" id="5.6.2.3" evidence="6"/>
<dbReference type="Proteomes" id="UP000322981">
    <property type="component" value="Unassembled WGS sequence"/>
</dbReference>
<dbReference type="InterPro" id="IPR045028">
    <property type="entry name" value="DinG/Rad3-like"/>
</dbReference>
<keyword evidence="10" id="KW-1185">Reference proteome</keyword>
<evidence type="ECO:0000313" key="10">
    <source>
        <dbReference type="Proteomes" id="UP000322981"/>
    </source>
</evidence>
<organism evidence="9 10">
    <name type="scientific">Thiohalocapsa marina</name>
    <dbReference type="NCBI Taxonomy" id="424902"/>
    <lineage>
        <taxon>Bacteria</taxon>
        <taxon>Pseudomonadati</taxon>
        <taxon>Pseudomonadota</taxon>
        <taxon>Gammaproteobacteria</taxon>
        <taxon>Chromatiales</taxon>
        <taxon>Chromatiaceae</taxon>
        <taxon>Thiohalocapsa</taxon>
    </lineage>
</organism>
<dbReference type="InterPro" id="IPR014001">
    <property type="entry name" value="Helicase_ATP-bd"/>
</dbReference>
<gene>
    <name evidence="9" type="ORF">F2Q65_11330</name>
</gene>
<keyword evidence="9" id="KW-0347">Helicase</keyword>
<comment type="catalytic activity">
    <reaction evidence="7">
        <text>ATP + H2O = ADP + phosphate + H(+)</text>
        <dbReference type="Rhea" id="RHEA:13065"/>
        <dbReference type="ChEBI" id="CHEBI:15377"/>
        <dbReference type="ChEBI" id="CHEBI:15378"/>
        <dbReference type="ChEBI" id="CHEBI:30616"/>
        <dbReference type="ChEBI" id="CHEBI:43474"/>
        <dbReference type="ChEBI" id="CHEBI:456216"/>
        <dbReference type="EC" id="5.6.2.3"/>
    </reaction>
</comment>
<dbReference type="InterPro" id="IPR014013">
    <property type="entry name" value="Helic_SF1/SF2_ATP-bd_DinG/Rad3"/>
</dbReference>
<accession>A0A5M8FJ04</accession>
<dbReference type="EMBL" id="VWXX01000016">
    <property type="protein sequence ID" value="KAA6184689.1"/>
    <property type="molecule type" value="Genomic_DNA"/>
</dbReference>
<dbReference type="PROSITE" id="PS51193">
    <property type="entry name" value="HELICASE_ATP_BIND_2"/>
    <property type="match status" value="1"/>
</dbReference>
<dbReference type="RefSeq" id="WP_150093441.1">
    <property type="nucleotide sequence ID" value="NZ_JBFUOH010000119.1"/>
</dbReference>
<dbReference type="OrthoDB" id="9805194at2"/>
<dbReference type="GO" id="GO:0006281">
    <property type="term" value="P:DNA repair"/>
    <property type="evidence" value="ECO:0007669"/>
    <property type="project" value="TreeGrafter"/>
</dbReference>
<evidence type="ECO:0000256" key="4">
    <source>
        <dbReference type="ARBA" id="ARBA00022840"/>
    </source>
</evidence>
<dbReference type="FunFam" id="3.40.50.300:FF:000466">
    <property type="entry name" value="ATP-dependent DNA helicase"/>
    <property type="match status" value="1"/>
</dbReference>
<keyword evidence="3" id="KW-0378">Hydrolase</keyword>
<dbReference type="AlphaFoldDB" id="A0A5M8FJ04"/>
<dbReference type="SMART" id="SM00487">
    <property type="entry name" value="DEXDc"/>
    <property type="match status" value="1"/>
</dbReference>
<proteinExistence type="inferred from homology"/>
<evidence type="ECO:0000256" key="7">
    <source>
        <dbReference type="ARBA" id="ARBA00048954"/>
    </source>
</evidence>
<dbReference type="SUPFAM" id="SSF52540">
    <property type="entry name" value="P-loop containing nucleoside triphosphate hydrolases"/>
    <property type="match status" value="2"/>
</dbReference>
<comment type="caution">
    <text evidence="9">The sequence shown here is derived from an EMBL/GenBank/DDBJ whole genome shotgun (WGS) entry which is preliminary data.</text>
</comment>
<sequence length="646" mass="70387">MTQTSAGVVDDILGEHGVLAGRVQGFVRRPQQQAMAEVVFDAIDSGELLICEAGTGTGKTFAYLVPALASGRKVLVSTGTRNLQDQLFHRDIPLIRSALSQPIRIALLKGRGNYLCRYRLDLALARPDKLSPQARQQLGAVHAWAADTRDGDIAELALPEAAPVWPAVTSTTDNCLGQECPSLHKCHLLDARRRAQEADLVVINHHLLCADMALRDEGFGEVLPGTDCVIVDEAHQLPEVAAAFFGATVSSRQLLELVRDTSEEAARDAGDVPEIPLVLERLRHAIGQLREALGGPDRRAPWQDVERSPDIQAALEDLGTVVAGLAQVLEAIAERAKGLDRCLLRAKALATRLAVFDDADDETRVRWLEVRGQGFRLNQTPLDVAELFRGYRERHPCAWVFTSATLAVAGSFEHFARQIGAEEPRTALWDSPFDYPHQALLFAPTGLPDPADPGYSGAVADLALDIIDASRGRAFLLFTSHRALREVATRLQHRIPYPLLVQGTAPRAELVERFRTTGNAVLLGTSSFWEGVDVRGEALSCVVIDRLPFASPGDPILQARLDALRRGGGSPFRDHQLPQAVIALKQGAGRLIRDAADRGVLVVCDPRLYSRGYGKVFLDSLPPMARSRALDDVRAFFGAAPDDDDR</sequence>
<comment type="similarity">
    <text evidence="5">Belongs to the helicase family. DinG subfamily.</text>
</comment>
<evidence type="ECO:0000256" key="6">
    <source>
        <dbReference type="ARBA" id="ARBA00044969"/>
    </source>
</evidence>
<dbReference type="SMART" id="SM00491">
    <property type="entry name" value="HELICc2"/>
    <property type="match status" value="1"/>
</dbReference>